<evidence type="ECO:0000256" key="2">
    <source>
        <dbReference type="ARBA" id="ARBA00022679"/>
    </source>
</evidence>
<dbReference type="InterPro" id="IPR051199">
    <property type="entry name" value="LPS_LOS_Heptosyltrfase"/>
</dbReference>
<dbReference type="CDD" id="cd03789">
    <property type="entry name" value="GT9_LPS_heptosyltransferase"/>
    <property type="match status" value="1"/>
</dbReference>
<dbReference type="Pfam" id="PF01075">
    <property type="entry name" value="Glyco_transf_9"/>
    <property type="match status" value="1"/>
</dbReference>
<dbReference type="SUPFAM" id="SSF53756">
    <property type="entry name" value="UDP-Glycosyltransferase/glycogen phosphorylase"/>
    <property type="match status" value="1"/>
</dbReference>
<dbReference type="PANTHER" id="PTHR30160:SF7">
    <property type="entry name" value="ADP-HEPTOSE--LPS HEPTOSYLTRANSFERASE 2"/>
    <property type="match status" value="1"/>
</dbReference>
<dbReference type="STRING" id="908615.SAMN05421540_102249"/>
<organism evidence="3 4">
    <name type="scientific">Psychroflexus halocasei</name>
    <dbReference type="NCBI Taxonomy" id="908615"/>
    <lineage>
        <taxon>Bacteria</taxon>
        <taxon>Pseudomonadati</taxon>
        <taxon>Bacteroidota</taxon>
        <taxon>Flavobacteriia</taxon>
        <taxon>Flavobacteriales</taxon>
        <taxon>Flavobacteriaceae</taxon>
        <taxon>Psychroflexus</taxon>
    </lineage>
</organism>
<proteinExistence type="predicted"/>
<dbReference type="GO" id="GO:0009244">
    <property type="term" value="P:lipopolysaccharide core region biosynthetic process"/>
    <property type="evidence" value="ECO:0007669"/>
    <property type="project" value="TreeGrafter"/>
</dbReference>
<dbReference type="GO" id="GO:0008713">
    <property type="term" value="F:ADP-heptose-lipopolysaccharide heptosyltransferase activity"/>
    <property type="evidence" value="ECO:0007669"/>
    <property type="project" value="TreeGrafter"/>
</dbReference>
<keyword evidence="1" id="KW-0328">Glycosyltransferase</keyword>
<protein>
    <submittedName>
        <fullName evidence="3">Heptosyltransferase-2</fullName>
    </submittedName>
</protein>
<dbReference type="AlphaFoldDB" id="A0A1H3X5Y4"/>
<dbReference type="PANTHER" id="PTHR30160">
    <property type="entry name" value="TETRAACYLDISACCHARIDE 4'-KINASE-RELATED"/>
    <property type="match status" value="1"/>
</dbReference>
<name>A0A1H3X5Y4_9FLAO</name>
<reference evidence="3 4" key="1">
    <citation type="submission" date="2016-10" db="EMBL/GenBank/DDBJ databases">
        <authorList>
            <person name="de Groot N.N."/>
        </authorList>
    </citation>
    <scope>NUCLEOTIDE SEQUENCE [LARGE SCALE GENOMIC DNA]</scope>
    <source>
        <strain evidence="3 4">DSM 23581</strain>
    </source>
</reference>
<gene>
    <name evidence="3" type="ORF">SAMN05421540_102249</name>
</gene>
<accession>A0A1H3X5Y4</accession>
<evidence type="ECO:0000313" key="4">
    <source>
        <dbReference type="Proteomes" id="UP000198820"/>
    </source>
</evidence>
<sequence length="352" mass="40664">MKILVIQQKMIGDVLISSLICENLKKNFPESEVHYLVNAFCKPVVQGNPYIDKFILFEDQFRKSKTELFKFLGSIKREKYTHVFDAYGKIESNLVSLFSKASFKASYYKPYTSWIYQKTFKELSVNHSEAGTAIDNRIKLLKTLKDVKVYNNKPKIYLTKEEKNSASEVFKKHGLSGHKTIMISSMGSNNSKTYPIEYMAEVLDFITSQTDFDLIFNYLPQQKKEVQTLYDLCSKKTQQKINLELTAESLRGFMTLCDQCKAIIGNEGGTINMAKALDVPSFAIFSPWILKDGWNSFEKNHPNASVHLNDYKPELCKEPTKILKEKSSELYQAFKPELFLPKLERFINQYVN</sequence>
<evidence type="ECO:0000313" key="3">
    <source>
        <dbReference type="EMBL" id="SDZ94331.1"/>
    </source>
</evidence>
<dbReference type="EMBL" id="FNQF01000002">
    <property type="protein sequence ID" value="SDZ94331.1"/>
    <property type="molecule type" value="Genomic_DNA"/>
</dbReference>
<keyword evidence="2 3" id="KW-0808">Transferase</keyword>
<keyword evidence="4" id="KW-1185">Reference proteome</keyword>
<dbReference type="RefSeq" id="WP_093239474.1">
    <property type="nucleotide sequence ID" value="NZ_FNQF01000002.1"/>
</dbReference>
<dbReference type="GO" id="GO:0005829">
    <property type="term" value="C:cytosol"/>
    <property type="evidence" value="ECO:0007669"/>
    <property type="project" value="TreeGrafter"/>
</dbReference>
<dbReference type="Proteomes" id="UP000198820">
    <property type="component" value="Unassembled WGS sequence"/>
</dbReference>
<dbReference type="InterPro" id="IPR002201">
    <property type="entry name" value="Glyco_trans_9"/>
</dbReference>
<evidence type="ECO:0000256" key="1">
    <source>
        <dbReference type="ARBA" id="ARBA00022676"/>
    </source>
</evidence>
<dbReference type="Gene3D" id="3.40.50.2000">
    <property type="entry name" value="Glycogen Phosphorylase B"/>
    <property type="match status" value="2"/>
</dbReference>